<evidence type="ECO:0000256" key="1">
    <source>
        <dbReference type="ARBA" id="ARBA00002313"/>
    </source>
</evidence>
<proteinExistence type="inferred from homology"/>
<sequence>MATIILVSILIGLIFAPLGCFVLWKRYVYFGDGLAHASMLALAISVIAGLPIIYAGIVNTLLFALLVFKVKTKSGNNAAIGMTSSIMISLALIVADIFPGRFNFNSMFFGDIITATSEDVFRLCIILGVTSLFLVIAFRQLILTILSRDIAHSRGIRVKLLEFLFLSILSFAVIATIKIVGALLVTSMILIPAMIARLTSNTPIMMIWLAIFFAGAMNLSGVLLSLYADLPFAPIVILCGGVIYLVTYVAMNSFSFKR</sequence>
<gene>
    <name evidence="15" type="ORF">Megvenef_00624</name>
</gene>
<evidence type="ECO:0000256" key="3">
    <source>
        <dbReference type="ARBA" id="ARBA00008034"/>
    </source>
</evidence>
<accession>A0ABU5NBZ0</accession>
<evidence type="ECO:0000256" key="7">
    <source>
        <dbReference type="ARBA" id="ARBA00022833"/>
    </source>
</evidence>
<evidence type="ECO:0000256" key="12">
    <source>
        <dbReference type="ARBA" id="ARBA00040080"/>
    </source>
</evidence>
<keyword evidence="16" id="KW-1185">Reference proteome</keyword>
<evidence type="ECO:0000313" key="16">
    <source>
        <dbReference type="Proteomes" id="UP001291687"/>
    </source>
</evidence>
<dbReference type="Pfam" id="PF00950">
    <property type="entry name" value="ABC-3"/>
    <property type="match status" value="1"/>
</dbReference>
<evidence type="ECO:0000256" key="4">
    <source>
        <dbReference type="ARBA" id="ARBA00022448"/>
    </source>
</evidence>
<comment type="function">
    <text evidence="1">Involved in the high-affinity zinc uptake transport system.</text>
</comment>
<comment type="subcellular location">
    <subcellularLocation>
        <location evidence="2 13">Cell membrane</location>
        <topology evidence="2 13">Multi-pass membrane protein</topology>
    </subcellularLocation>
</comment>
<reference evidence="15 16" key="1">
    <citation type="submission" date="2023-03" db="EMBL/GenBank/DDBJ databases">
        <title>Host association and intracellularity evolved multiple times independently in the Rickettsiales.</title>
        <authorList>
            <person name="Castelli M."/>
            <person name="Nardi T."/>
            <person name="Gammuto L."/>
            <person name="Bellinzona G."/>
            <person name="Sabaneyeva E."/>
            <person name="Potekhin A."/>
            <person name="Serra V."/>
            <person name="Petroni G."/>
            <person name="Sassera D."/>
        </authorList>
    </citation>
    <scope>NUCLEOTIDE SEQUENCE [LARGE SCALE GENOMIC DNA]</scope>
    <source>
        <strain evidence="15 16">Sr 2-6</strain>
    </source>
</reference>
<feature type="transmembrane region" description="Helical" evidence="14">
    <location>
        <begin position="232"/>
        <end position="251"/>
    </location>
</feature>
<dbReference type="InterPro" id="IPR037294">
    <property type="entry name" value="ABC_BtuC-like"/>
</dbReference>
<dbReference type="PANTHER" id="PTHR30477:SF23">
    <property type="entry name" value="HIGH-AFFINITY ZINC UPTAKE SYSTEM MEMBRANE PROTEIN ZNUB"/>
    <property type="match status" value="1"/>
</dbReference>
<feature type="transmembrane region" description="Helical" evidence="14">
    <location>
        <begin position="120"/>
        <end position="143"/>
    </location>
</feature>
<keyword evidence="5" id="KW-1003">Cell membrane</keyword>
<evidence type="ECO:0000256" key="5">
    <source>
        <dbReference type="ARBA" id="ARBA00022475"/>
    </source>
</evidence>
<dbReference type="InterPro" id="IPR001626">
    <property type="entry name" value="ABC_TroCD"/>
</dbReference>
<comment type="similarity">
    <text evidence="3 13">Belongs to the ABC-3 integral membrane protein family.</text>
</comment>
<evidence type="ECO:0000256" key="14">
    <source>
        <dbReference type="SAM" id="Phobius"/>
    </source>
</evidence>
<feature type="transmembrane region" description="Helical" evidence="14">
    <location>
        <begin position="78"/>
        <end position="99"/>
    </location>
</feature>
<dbReference type="Gene3D" id="1.10.3470.10">
    <property type="entry name" value="ABC transporter involved in vitamin B12 uptake, BtuC"/>
    <property type="match status" value="1"/>
</dbReference>
<evidence type="ECO:0000313" key="15">
    <source>
        <dbReference type="EMBL" id="MEA0970656.1"/>
    </source>
</evidence>
<feature type="transmembrane region" description="Helical" evidence="14">
    <location>
        <begin position="40"/>
        <end position="66"/>
    </location>
</feature>
<keyword evidence="9 14" id="KW-1133">Transmembrane helix</keyword>
<evidence type="ECO:0000256" key="9">
    <source>
        <dbReference type="ARBA" id="ARBA00022989"/>
    </source>
</evidence>
<keyword evidence="8" id="KW-0864">Zinc transport</keyword>
<evidence type="ECO:0000256" key="10">
    <source>
        <dbReference type="ARBA" id="ARBA00023065"/>
    </source>
</evidence>
<evidence type="ECO:0000256" key="2">
    <source>
        <dbReference type="ARBA" id="ARBA00004651"/>
    </source>
</evidence>
<evidence type="ECO:0000256" key="13">
    <source>
        <dbReference type="RuleBase" id="RU003943"/>
    </source>
</evidence>
<dbReference type="EMBL" id="JARJFB010000034">
    <property type="protein sequence ID" value="MEA0970656.1"/>
    <property type="molecule type" value="Genomic_DNA"/>
</dbReference>
<keyword evidence="10" id="KW-0406">Ion transport</keyword>
<dbReference type="Proteomes" id="UP001291687">
    <property type="component" value="Unassembled WGS sequence"/>
</dbReference>
<evidence type="ECO:0000256" key="11">
    <source>
        <dbReference type="ARBA" id="ARBA00023136"/>
    </source>
</evidence>
<evidence type="ECO:0000256" key="6">
    <source>
        <dbReference type="ARBA" id="ARBA00022692"/>
    </source>
</evidence>
<feature type="transmembrane region" description="Helical" evidence="14">
    <location>
        <begin position="6"/>
        <end position="28"/>
    </location>
</feature>
<keyword evidence="4 13" id="KW-0813">Transport</keyword>
<dbReference type="SUPFAM" id="SSF81345">
    <property type="entry name" value="ABC transporter involved in vitamin B12 uptake, BtuC"/>
    <property type="match status" value="1"/>
</dbReference>
<keyword evidence="11 14" id="KW-0472">Membrane</keyword>
<feature type="transmembrane region" description="Helical" evidence="14">
    <location>
        <begin position="203"/>
        <end position="226"/>
    </location>
</feature>
<dbReference type="PANTHER" id="PTHR30477">
    <property type="entry name" value="ABC-TRANSPORTER METAL-BINDING PROTEIN"/>
    <property type="match status" value="1"/>
</dbReference>
<organism evidence="15 16">
    <name type="scientific">Candidatus Megaera venefica</name>
    <dbReference type="NCBI Taxonomy" id="2055910"/>
    <lineage>
        <taxon>Bacteria</taxon>
        <taxon>Pseudomonadati</taxon>
        <taxon>Pseudomonadota</taxon>
        <taxon>Alphaproteobacteria</taxon>
        <taxon>Rickettsiales</taxon>
        <taxon>Rickettsiaceae</taxon>
        <taxon>Candidatus Megaera</taxon>
    </lineage>
</organism>
<keyword evidence="7" id="KW-0862">Zinc</keyword>
<feature type="transmembrane region" description="Helical" evidence="14">
    <location>
        <begin position="163"/>
        <end position="191"/>
    </location>
</feature>
<evidence type="ECO:0000256" key="8">
    <source>
        <dbReference type="ARBA" id="ARBA00022906"/>
    </source>
</evidence>
<comment type="caution">
    <text evidence="15">The sequence shown here is derived from an EMBL/GenBank/DDBJ whole genome shotgun (WGS) entry which is preliminary data.</text>
</comment>
<keyword evidence="6 13" id="KW-0812">Transmembrane</keyword>
<dbReference type="RefSeq" id="WP_322776558.1">
    <property type="nucleotide sequence ID" value="NZ_JARJFB010000034.1"/>
</dbReference>
<protein>
    <recommendedName>
        <fullName evidence="12">High-affinity zinc uptake system membrane protein ZnuB</fullName>
    </recommendedName>
</protein>
<name>A0ABU5NBZ0_9RICK</name>